<accession>C1E1J7</accession>
<feature type="transmembrane region" description="Helical" evidence="1">
    <location>
        <begin position="45"/>
        <end position="64"/>
    </location>
</feature>
<feature type="transmembrane region" description="Helical" evidence="1">
    <location>
        <begin position="20"/>
        <end position="38"/>
    </location>
</feature>
<feature type="transmembrane region" description="Helical" evidence="1">
    <location>
        <begin position="70"/>
        <end position="87"/>
    </location>
</feature>
<dbReference type="OMA" id="REHYMVM"/>
<dbReference type="GeneID" id="8241687"/>
<keyword evidence="1" id="KW-0472">Membrane</keyword>
<keyword evidence="1" id="KW-1133">Transmembrane helix</keyword>
<name>C1E1J7_MICCC</name>
<evidence type="ECO:0000313" key="2">
    <source>
        <dbReference type="EMBL" id="ACO62179.1"/>
    </source>
</evidence>
<dbReference type="RefSeq" id="XP_002500921.1">
    <property type="nucleotide sequence ID" value="XM_002500875.1"/>
</dbReference>
<dbReference type="Proteomes" id="UP000002009">
    <property type="component" value="Chromosome 3"/>
</dbReference>
<evidence type="ECO:0000256" key="1">
    <source>
        <dbReference type="SAM" id="Phobius"/>
    </source>
</evidence>
<reference evidence="2 3" key="1">
    <citation type="journal article" date="2009" name="Science">
        <title>Green evolution and dynamic adaptations revealed by genomes of the marine picoeukaryotes Micromonas.</title>
        <authorList>
            <person name="Worden A.Z."/>
            <person name="Lee J.H."/>
            <person name="Mock T."/>
            <person name="Rouze P."/>
            <person name="Simmons M.P."/>
            <person name="Aerts A.L."/>
            <person name="Allen A.E."/>
            <person name="Cuvelier M.L."/>
            <person name="Derelle E."/>
            <person name="Everett M.V."/>
            <person name="Foulon E."/>
            <person name="Grimwood J."/>
            <person name="Gundlach H."/>
            <person name="Henrissat B."/>
            <person name="Napoli C."/>
            <person name="McDonald S.M."/>
            <person name="Parker M.S."/>
            <person name="Rombauts S."/>
            <person name="Salamov A."/>
            <person name="Von Dassow P."/>
            <person name="Badger J.H."/>
            <person name="Coutinho P.M."/>
            <person name="Demir E."/>
            <person name="Dubchak I."/>
            <person name="Gentemann C."/>
            <person name="Eikrem W."/>
            <person name="Gready J.E."/>
            <person name="John U."/>
            <person name="Lanier W."/>
            <person name="Lindquist E.A."/>
            <person name="Lucas S."/>
            <person name="Mayer K.F."/>
            <person name="Moreau H."/>
            <person name="Not F."/>
            <person name="Otillar R."/>
            <person name="Panaud O."/>
            <person name="Pangilinan J."/>
            <person name="Paulsen I."/>
            <person name="Piegu B."/>
            <person name="Poliakov A."/>
            <person name="Robbens S."/>
            <person name="Schmutz J."/>
            <person name="Toulza E."/>
            <person name="Wyss T."/>
            <person name="Zelensky A."/>
            <person name="Zhou K."/>
            <person name="Armbrust E.V."/>
            <person name="Bhattacharya D."/>
            <person name="Goodenough U.W."/>
            <person name="Van de Peer Y."/>
            <person name="Grigoriev I.V."/>
        </authorList>
    </citation>
    <scope>NUCLEOTIDE SEQUENCE [LARGE SCALE GENOMIC DNA]</scope>
    <source>
        <strain evidence="3">RCC299 / NOUM17</strain>
    </source>
</reference>
<proteinExistence type="predicted"/>
<dbReference type="AlphaFoldDB" id="C1E1J7"/>
<dbReference type="STRING" id="296587.C1E1J7"/>
<dbReference type="InParanoid" id="C1E1J7"/>
<evidence type="ECO:0008006" key="4">
    <source>
        <dbReference type="Google" id="ProtNLM"/>
    </source>
</evidence>
<dbReference type="KEGG" id="mis:MICPUN_56897"/>
<protein>
    <recommendedName>
        <fullName evidence="4">TLC domain-containing protein</fullName>
    </recommendedName>
</protein>
<keyword evidence="3" id="KW-1185">Reference proteome</keyword>
<feature type="transmembrane region" description="Helical" evidence="1">
    <location>
        <begin position="170"/>
        <end position="193"/>
    </location>
</feature>
<evidence type="ECO:0000313" key="3">
    <source>
        <dbReference type="Proteomes" id="UP000002009"/>
    </source>
</evidence>
<dbReference type="eggNOG" id="ENOG502SE6N">
    <property type="taxonomic scope" value="Eukaryota"/>
</dbReference>
<gene>
    <name evidence="2" type="ORF">MICPUN_56897</name>
</gene>
<dbReference type="OrthoDB" id="509445at2759"/>
<dbReference type="EMBL" id="CP001324">
    <property type="protein sequence ID" value="ACO62179.1"/>
    <property type="molecule type" value="Genomic_DNA"/>
</dbReference>
<keyword evidence="1" id="KW-0812">Transmembrane</keyword>
<organism evidence="2 3">
    <name type="scientific">Micromonas commoda (strain RCC299 / NOUM17 / CCMP2709)</name>
    <name type="common">Picoplanktonic green alga</name>
    <dbReference type="NCBI Taxonomy" id="296587"/>
    <lineage>
        <taxon>Eukaryota</taxon>
        <taxon>Viridiplantae</taxon>
        <taxon>Chlorophyta</taxon>
        <taxon>Mamiellophyceae</taxon>
        <taxon>Mamiellales</taxon>
        <taxon>Mamiellaceae</taxon>
        <taxon>Micromonas</taxon>
    </lineage>
</organism>
<sequence length="200" mass="22958">MAPTDVPKKERSLSYRLHDALNVPLVGGLAIMCILGLLGLMDAHLITKIFISYIAVDTIWIVLSPSAVPRFAWAIVLHHVLTFLILLHPLRFPEHAIETCRDGIVELNTFFLIARRQLTRGSLLNRACDLMYHLTLSIRFLWQPYLIYHFRIITHMNSTDRPGGYTFREHYMVMVSQVLLCVFNILIVLPGLLPKKKKKA</sequence>